<reference evidence="2" key="1">
    <citation type="journal article" date="2020" name="Stud. Mycol.">
        <title>101 Dothideomycetes genomes: a test case for predicting lifestyles and emergence of pathogens.</title>
        <authorList>
            <person name="Haridas S."/>
            <person name="Albert R."/>
            <person name="Binder M."/>
            <person name="Bloem J."/>
            <person name="Labutti K."/>
            <person name="Salamov A."/>
            <person name="Andreopoulos B."/>
            <person name="Baker S."/>
            <person name="Barry K."/>
            <person name="Bills G."/>
            <person name="Bluhm B."/>
            <person name="Cannon C."/>
            <person name="Castanera R."/>
            <person name="Culley D."/>
            <person name="Daum C."/>
            <person name="Ezra D."/>
            <person name="Gonzalez J."/>
            <person name="Henrissat B."/>
            <person name="Kuo A."/>
            <person name="Liang C."/>
            <person name="Lipzen A."/>
            <person name="Lutzoni F."/>
            <person name="Magnuson J."/>
            <person name="Mondo S."/>
            <person name="Nolan M."/>
            <person name="Ohm R."/>
            <person name="Pangilinan J."/>
            <person name="Park H.-J."/>
            <person name="Ramirez L."/>
            <person name="Alfaro M."/>
            <person name="Sun H."/>
            <person name="Tritt A."/>
            <person name="Yoshinaga Y."/>
            <person name="Zwiers L.-H."/>
            <person name="Turgeon B."/>
            <person name="Goodwin S."/>
            <person name="Spatafora J."/>
            <person name="Crous P."/>
            <person name="Grigoriev I."/>
        </authorList>
    </citation>
    <scope>NUCLEOTIDE SEQUENCE</scope>
    <source>
        <strain evidence="2">CBS 125425</strain>
    </source>
</reference>
<feature type="region of interest" description="Disordered" evidence="1">
    <location>
        <begin position="1"/>
        <end position="44"/>
    </location>
</feature>
<feature type="compositionally biased region" description="Low complexity" evidence="1">
    <location>
        <begin position="1"/>
        <end position="40"/>
    </location>
</feature>
<organism evidence="2 3">
    <name type="scientific">Polyplosphaeria fusca</name>
    <dbReference type="NCBI Taxonomy" id="682080"/>
    <lineage>
        <taxon>Eukaryota</taxon>
        <taxon>Fungi</taxon>
        <taxon>Dikarya</taxon>
        <taxon>Ascomycota</taxon>
        <taxon>Pezizomycotina</taxon>
        <taxon>Dothideomycetes</taxon>
        <taxon>Pleosporomycetidae</taxon>
        <taxon>Pleosporales</taxon>
        <taxon>Tetraplosphaeriaceae</taxon>
        <taxon>Polyplosphaeria</taxon>
    </lineage>
</organism>
<evidence type="ECO:0000313" key="3">
    <source>
        <dbReference type="Proteomes" id="UP000799444"/>
    </source>
</evidence>
<accession>A0A9P4QQG3</accession>
<name>A0A9P4QQG3_9PLEO</name>
<protein>
    <submittedName>
        <fullName evidence="2">Uncharacterized protein</fullName>
    </submittedName>
</protein>
<dbReference type="Proteomes" id="UP000799444">
    <property type="component" value="Unassembled WGS sequence"/>
</dbReference>
<dbReference type="AlphaFoldDB" id="A0A9P4QQG3"/>
<gene>
    <name evidence="2" type="ORF">EJ04DRAFT_568951</name>
</gene>
<keyword evidence="3" id="KW-1185">Reference proteome</keyword>
<evidence type="ECO:0000256" key="1">
    <source>
        <dbReference type="SAM" id="MobiDB-lite"/>
    </source>
</evidence>
<sequence>MADRTNSSTTSTKNTQNPTDNKTGAGSSTTDTGSSTNQTSESAQNGGITALECCKLCSASSPSYGGPGAVAPVVDGPYRSAKIAAHAGIQDVTCARSFRREGIRLNEDEGL</sequence>
<dbReference type="EMBL" id="ML996256">
    <property type="protein sequence ID" value="KAF2729096.1"/>
    <property type="molecule type" value="Genomic_DNA"/>
</dbReference>
<comment type="caution">
    <text evidence="2">The sequence shown here is derived from an EMBL/GenBank/DDBJ whole genome shotgun (WGS) entry which is preliminary data.</text>
</comment>
<proteinExistence type="predicted"/>
<evidence type="ECO:0000313" key="2">
    <source>
        <dbReference type="EMBL" id="KAF2729096.1"/>
    </source>
</evidence>